<evidence type="ECO:0000259" key="1">
    <source>
        <dbReference type="Pfam" id="PF21817"/>
    </source>
</evidence>
<dbReference type="AlphaFoldDB" id="A0A812JZH2"/>
<gene>
    <name evidence="2" type="ORF">SNAT2548_LOCUS7409</name>
</gene>
<dbReference type="EMBL" id="CAJNDS010000514">
    <property type="protein sequence ID" value="CAE7214150.1"/>
    <property type="molecule type" value="Genomic_DNA"/>
</dbReference>
<sequence>MMFCIGFFPRLRHVRRLVSFGGLSGQMNYRCKPLAQGQSHPRWTSVGVSDLRCDAQDGKEIRSSALDLPLRKGQSKEAFKRAALQRLMDHAASKGGRCMSTEYRNCTTHVQWECKCGHRWEATPNNVLNQGSWCPRCGISKRSLSLHQLQEHARERRGRCLCDDYRNNKTKVRWQCKLGHTWEAAASMVLNRGTWCPECAHTQTSRSRRTLQDLREHAAARGGKCLAAEYVGIVATVPWQCEKGHIWLASANSVLNAKTWCPACAKNVPLGLERLRSHAARLGGQCLAKDYKNNKTKVQWKCGSGHAWRATAQDVMNRGSWCPECQKIGLARLQEHAASMGGRCLSRSYSNAHAHMLWECQLGHGWKASATSILHGKTWCPQCAGSAWKTEAEVRSILESIFDPARFESSYPEFLGGLQLDGYCSELSLAFEYQGEQHFDPDNYFRFGDPSSFERQVERDARKLHLCEEAGVHLLLVPYFVKDKRLFLFTALLQWFSIAQITAPMLPDVDRPQRT</sequence>
<dbReference type="Proteomes" id="UP000604046">
    <property type="component" value="Unassembled WGS sequence"/>
</dbReference>
<name>A0A812JZH2_9DINO</name>
<proteinExistence type="predicted"/>
<dbReference type="Pfam" id="PF21817">
    <property type="entry name" value="CapR"/>
    <property type="match status" value="1"/>
</dbReference>
<accession>A0A812JZH2</accession>
<evidence type="ECO:0000313" key="3">
    <source>
        <dbReference type="Proteomes" id="UP000604046"/>
    </source>
</evidence>
<protein>
    <recommendedName>
        <fullName evidence="1">CapR homology domain-containing protein</fullName>
    </recommendedName>
</protein>
<organism evidence="2 3">
    <name type="scientific">Symbiodinium natans</name>
    <dbReference type="NCBI Taxonomy" id="878477"/>
    <lineage>
        <taxon>Eukaryota</taxon>
        <taxon>Sar</taxon>
        <taxon>Alveolata</taxon>
        <taxon>Dinophyceae</taxon>
        <taxon>Suessiales</taxon>
        <taxon>Symbiodiniaceae</taxon>
        <taxon>Symbiodinium</taxon>
    </lineage>
</organism>
<feature type="domain" description="CapR homology" evidence="1">
    <location>
        <begin position="102"/>
        <end position="138"/>
    </location>
</feature>
<reference evidence="2" key="1">
    <citation type="submission" date="2021-02" db="EMBL/GenBank/DDBJ databases">
        <authorList>
            <person name="Dougan E. K."/>
            <person name="Rhodes N."/>
            <person name="Thang M."/>
            <person name="Chan C."/>
        </authorList>
    </citation>
    <scope>NUCLEOTIDE SEQUENCE</scope>
</reference>
<keyword evidence="3" id="KW-1185">Reference proteome</keyword>
<evidence type="ECO:0000313" key="2">
    <source>
        <dbReference type="EMBL" id="CAE7214150.1"/>
    </source>
</evidence>
<dbReference type="InterPro" id="IPR048793">
    <property type="entry name" value="CapR_dom"/>
</dbReference>
<dbReference type="Gene3D" id="3.40.960.10">
    <property type="entry name" value="VSR Endonuclease"/>
    <property type="match status" value="1"/>
</dbReference>
<dbReference type="OrthoDB" id="2419021at2759"/>
<comment type="caution">
    <text evidence="2">The sequence shown here is derived from an EMBL/GenBank/DDBJ whole genome shotgun (WGS) entry which is preliminary data.</text>
</comment>